<keyword evidence="14" id="KW-0963">Cytoplasm</keyword>
<keyword evidence="5 14" id="KW-0479">Metal-binding</keyword>
<reference evidence="20 21" key="1">
    <citation type="submission" date="2018-06" db="EMBL/GenBank/DDBJ databases">
        <title>The Genome of Cuscuta australis (Dodder) Provides Insight into the Evolution of Plant Parasitism.</title>
        <authorList>
            <person name="Liu H."/>
        </authorList>
    </citation>
    <scope>NUCLEOTIDE SEQUENCE [LARGE SCALE GENOMIC DNA]</scope>
    <source>
        <strain evidence="21">cv. Yunnan</strain>
        <tissue evidence="20">Vines</tissue>
    </source>
</reference>
<keyword evidence="9 14" id="KW-0653">Protein transport</keyword>
<dbReference type="SUPFAM" id="SSF81995">
    <property type="entry name" value="beta-sandwich domain of Sec23/24"/>
    <property type="match status" value="1"/>
</dbReference>
<evidence type="ECO:0000259" key="15">
    <source>
        <dbReference type="Pfam" id="PF00626"/>
    </source>
</evidence>
<organism evidence="20 21">
    <name type="scientific">Cuscuta australis</name>
    <dbReference type="NCBI Taxonomy" id="267555"/>
    <lineage>
        <taxon>Eukaryota</taxon>
        <taxon>Viridiplantae</taxon>
        <taxon>Streptophyta</taxon>
        <taxon>Embryophyta</taxon>
        <taxon>Tracheophyta</taxon>
        <taxon>Spermatophyta</taxon>
        <taxon>Magnoliopsida</taxon>
        <taxon>eudicotyledons</taxon>
        <taxon>Gunneridae</taxon>
        <taxon>Pentapetalae</taxon>
        <taxon>asterids</taxon>
        <taxon>lamiids</taxon>
        <taxon>Solanales</taxon>
        <taxon>Convolvulaceae</taxon>
        <taxon>Cuscuteae</taxon>
        <taxon>Cuscuta</taxon>
        <taxon>Cuscuta subgen. Grammica</taxon>
        <taxon>Cuscuta sect. Cleistogrammica</taxon>
    </lineage>
</organism>
<evidence type="ECO:0000256" key="14">
    <source>
        <dbReference type="RuleBase" id="RU365030"/>
    </source>
</evidence>
<dbReference type="SUPFAM" id="SSF53300">
    <property type="entry name" value="vWA-like"/>
    <property type="match status" value="1"/>
</dbReference>
<dbReference type="Gene3D" id="2.30.30.380">
    <property type="entry name" value="Zn-finger domain of Sec23/24"/>
    <property type="match status" value="1"/>
</dbReference>
<comment type="caution">
    <text evidence="20">The sequence shown here is derived from an EMBL/GenBank/DDBJ whole genome shotgun (WGS) entry which is preliminary data.</text>
</comment>
<keyword evidence="11 14" id="KW-0472">Membrane</keyword>
<accession>A0A328CYN0</accession>
<dbReference type="InterPro" id="IPR012990">
    <property type="entry name" value="Beta-sandwich_Sec23_24"/>
</dbReference>
<evidence type="ECO:0000313" key="21">
    <source>
        <dbReference type="Proteomes" id="UP000249390"/>
    </source>
</evidence>
<dbReference type="GO" id="GO:0000139">
    <property type="term" value="C:Golgi membrane"/>
    <property type="evidence" value="ECO:0007669"/>
    <property type="project" value="UniProtKB-SubCell"/>
</dbReference>
<dbReference type="Gene3D" id="3.40.20.10">
    <property type="entry name" value="Severin"/>
    <property type="match status" value="1"/>
</dbReference>
<evidence type="ECO:0000259" key="17">
    <source>
        <dbReference type="Pfam" id="PF04811"/>
    </source>
</evidence>
<evidence type="ECO:0000259" key="19">
    <source>
        <dbReference type="Pfam" id="PF08033"/>
    </source>
</evidence>
<keyword evidence="7 14" id="KW-0862">Zinc</keyword>
<keyword evidence="8 14" id="KW-0931">ER-Golgi transport</keyword>
<dbReference type="FunFam" id="3.40.20.10:FF:000041">
    <property type="entry name" value="Protein transport protein SEC23"/>
    <property type="match status" value="1"/>
</dbReference>
<gene>
    <name evidence="20" type="ORF">DM860_002372</name>
</gene>
<dbReference type="GO" id="GO:0070971">
    <property type="term" value="C:endoplasmic reticulum exit site"/>
    <property type="evidence" value="ECO:0007669"/>
    <property type="project" value="TreeGrafter"/>
</dbReference>
<dbReference type="FunFam" id="2.30.30.380:FF:000001">
    <property type="entry name" value="Protein transport protein SEC23"/>
    <property type="match status" value="1"/>
</dbReference>
<feature type="domain" description="Zinc finger Sec23/Sec24-type" evidence="16">
    <location>
        <begin position="53"/>
        <end position="91"/>
    </location>
</feature>
<dbReference type="GO" id="GO:0008270">
    <property type="term" value="F:zinc ion binding"/>
    <property type="evidence" value="ECO:0007669"/>
    <property type="project" value="InterPro"/>
</dbReference>
<dbReference type="Pfam" id="PF04811">
    <property type="entry name" value="Sec23_trunk"/>
    <property type="match status" value="1"/>
</dbReference>
<dbReference type="InterPro" id="IPR006895">
    <property type="entry name" value="Znf_Sec23_Sec24"/>
</dbReference>
<protein>
    <recommendedName>
        <fullName evidence="3 14">Protein transport protein SEC23</fullName>
    </recommendedName>
</protein>
<evidence type="ECO:0000313" key="20">
    <source>
        <dbReference type="EMBL" id="RAL38394.1"/>
    </source>
</evidence>
<dbReference type="SUPFAM" id="SSF82754">
    <property type="entry name" value="C-terminal, gelsolin-like domain of Sec23/24"/>
    <property type="match status" value="1"/>
</dbReference>
<feature type="domain" description="Gelsolin-like" evidence="15">
    <location>
        <begin position="667"/>
        <end position="754"/>
    </location>
</feature>
<dbReference type="InterPro" id="IPR036180">
    <property type="entry name" value="Gelsolin-like_dom_sf"/>
</dbReference>
<comment type="similarity">
    <text evidence="2 14">Belongs to the SEC23/SEC24 family. SEC23 subfamily.</text>
</comment>
<evidence type="ECO:0000259" key="18">
    <source>
        <dbReference type="Pfam" id="PF04815"/>
    </source>
</evidence>
<dbReference type="Gene3D" id="3.40.50.410">
    <property type="entry name" value="von Willebrand factor, type A domain"/>
    <property type="match status" value="1"/>
</dbReference>
<evidence type="ECO:0000256" key="7">
    <source>
        <dbReference type="ARBA" id="ARBA00022833"/>
    </source>
</evidence>
<dbReference type="Pfam" id="PF08033">
    <property type="entry name" value="Sec23_BS"/>
    <property type="match status" value="1"/>
</dbReference>
<dbReference type="InterPro" id="IPR037364">
    <property type="entry name" value="Sec23"/>
</dbReference>
<evidence type="ECO:0000256" key="13">
    <source>
        <dbReference type="ARBA" id="ARBA00025471"/>
    </source>
</evidence>
<keyword evidence="4 14" id="KW-0813">Transport</keyword>
<evidence type="ECO:0000256" key="9">
    <source>
        <dbReference type="ARBA" id="ARBA00022927"/>
    </source>
</evidence>
<keyword evidence="10" id="KW-0333">Golgi apparatus</keyword>
<feature type="domain" description="Sec23/Sec24 trunk" evidence="17">
    <location>
        <begin position="171"/>
        <end position="414"/>
    </location>
</feature>
<dbReference type="GO" id="GO:0030127">
    <property type="term" value="C:COPII vesicle coat"/>
    <property type="evidence" value="ECO:0007669"/>
    <property type="project" value="InterPro"/>
</dbReference>
<evidence type="ECO:0000256" key="2">
    <source>
        <dbReference type="ARBA" id="ARBA00009210"/>
    </source>
</evidence>
<dbReference type="GO" id="GO:0090110">
    <property type="term" value="P:COPII-coated vesicle cargo loading"/>
    <property type="evidence" value="ECO:0007669"/>
    <property type="project" value="TreeGrafter"/>
</dbReference>
<comment type="subcellular location">
    <subcellularLocation>
        <location evidence="14">Cytoplasmic vesicle</location>
        <location evidence="14">COPII-coated vesicle membrane</location>
        <topology evidence="14">Peripheral membrane protein</topology>
        <orientation evidence="14">Cytoplasmic side</orientation>
    </subcellularLocation>
    <subcellularLocation>
        <location evidence="14">Endoplasmic reticulum membrane</location>
        <topology evidence="14">Peripheral membrane protein</topology>
        <orientation evidence="14">Cytoplasmic side</orientation>
    </subcellularLocation>
    <subcellularLocation>
        <location evidence="1">Golgi apparatus membrane</location>
        <topology evidence="1">Peripheral membrane protein</topology>
        <orientation evidence="1">Cytoplasmic side</orientation>
    </subcellularLocation>
</comment>
<dbReference type="InterPro" id="IPR007123">
    <property type="entry name" value="Gelsolin-like_dom"/>
</dbReference>
<dbReference type="FunFam" id="3.40.50.410:FF:000043">
    <property type="entry name" value="Protein transport protein SEC23"/>
    <property type="match status" value="1"/>
</dbReference>
<dbReference type="InterPro" id="IPR006900">
    <property type="entry name" value="Sec23/24_helical_dom"/>
</dbReference>
<evidence type="ECO:0000256" key="11">
    <source>
        <dbReference type="ARBA" id="ARBA00023136"/>
    </source>
</evidence>
<keyword evidence="6 14" id="KW-0256">Endoplasmic reticulum</keyword>
<dbReference type="Pfam" id="PF04810">
    <property type="entry name" value="zf-Sec23_Sec24"/>
    <property type="match status" value="1"/>
</dbReference>
<evidence type="ECO:0000256" key="12">
    <source>
        <dbReference type="ARBA" id="ARBA00023329"/>
    </source>
</evidence>
<dbReference type="GO" id="GO:0005789">
    <property type="term" value="C:endoplasmic reticulum membrane"/>
    <property type="evidence" value="ECO:0007669"/>
    <property type="project" value="UniProtKB-SubCell"/>
</dbReference>
<name>A0A328CYN0_9ASTE</name>
<keyword evidence="12 14" id="KW-0968">Cytoplasmic vesicle</keyword>
<dbReference type="Gene3D" id="1.20.120.730">
    <property type="entry name" value="Sec23/Sec24 helical domain"/>
    <property type="match status" value="1"/>
</dbReference>
<dbReference type="PANTHER" id="PTHR11141">
    <property type="entry name" value="PROTEIN TRANSPORT PROTEIN SEC23"/>
    <property type="match status" value="1"/>
</dbReference>
<dbReference type="InterPro" id="IPR036465">
    <property type="entry name" value="vWFA_dom_sf"/>
</dbReference>
<comment type="function">
    <text evidence="13 14">Component of the coat protein complex II (COPII) which promotes the formation of transport vesicles from the endoplasmic reticulum (ER). The coat has two main functions, the physical deformation of the endoplasmic reticulum membrane into vesicles and the selection of cargo molecules.</text>
</comment>
<dbReference type="EMBL" id="NQVE01000209">
    <property type="protein sequence ID" value="RAL38394.1"/>
    <property type="molecule type" value="Genomic_DNA"/>
</dbReference>
<dbReference type="AlphaFoldDB" id="A0A328CYN0"/>
<evidence type="ECO:0000256" key="6">
    <source>
        <dbReference type="ARBA" id="ARBA00022824"/>
    </source>
</evidence>
<feature type="domain" description="Sec23/Sec24 helical" evidence="18">
    <location>
        <begin position="553"/>
        <end position="650"/>
    </location>
</feature>
<feature type="domain" description="Sec23/Sec24 beta-sandwich" evidence="19">
    <location>
        <begin position="434"/>
        <end position="540"/>
    </location>
</feature>
<sequence>MDFVELEAIEGLRWSWNSWPFSKSEASALVVPLAIMATPLMSFNELPVLPYDPLCCSGCGAALNPYARVDYPTRTWSCPFCSQKNPFPKSYLAISENNIPAELFPTYSTVEYQLGKKGLLTHKTRSSSNLVSGFGNGSSSPSPKSTRGSFPSLPTFSSFLPAVSGLDSTGPAFVFVVDACTPGEELRAVKNELLHLVAQLPEYALVGLVVFDSMVRVYDLSFAECFRVVVFHGERELSSEQIKQQLGLHTVKHQAVQKAGFLTCLSEGEFNISAAIEDIQPSPHVTPHHRPIRATGVAISLAVGLLEGYSINTGSRVTVFTSGPATVRPGKVVDSDLRNAMRTHKDIERGRAVYYGKSIGFYKKISERLSDSSIVLDLFACSLDQVGAAELKVPVETSGGFMMLGESFDSDQFKKCVRHLFTWRDELGNLDMCFDATIEIVTTKNVKICGALGPCVSLRKNENGSASHKEVGHGGTHAWKSSTLTNKTCIAFYFEVGSSGEQRPRDNSVFFIQFITRYRCAGDAVGVVRKRVTTAARRWANGVRSESVAAEFDQEAAAAAVARLAIHKLESEYGDDVIRWLDKTLIRFASKFGEYVPEDPSSFRLSPNFSLYPQFMYHLRRSQFLEVFNTTPDETAFFRLMLNREGVVGSLIMVQPTLFQYSFDGPPVPVLLDVGSVAPDVILLFDSYFYIVIHYGSRIAEWRKMGYDKRDPRHESLRKLLEAPEVDAEQLVAERVPVPKVIRCDQHSSQARFLLAKLNPSVTHHNSSSKNGGEDLNVVFTDDISLQVFTEHLQELAVQG</sequence>
<proteinExistence type="inferred from homology"/>
<dbReference type="PANTHER" id="PTHR11141:SF22">
    <property type="entry name" value="PROTEIN TRANSPORT PROTEIN SEC23 G"/>
    <property type="match status" value="1"/>
</dbReference>
<evidence type="ECO:0000256" key="1">
    <source>
        <dbReference type="ARBA" id="ARBA00004255"/>
    </source>
</evidence>
<dbReference type="InterPro" id="IPR006896">
    <property type="entry name" value="Sec23/24_trunk_dom"/>
</dbReference>
<dbReference type="SUPFAM" id="SSF81811">
    <property type="entry name" value="Helical domain of Sec23/24"/>
    <property type="match status" value="1"/>
</dbReference>
<dbReference type="Pfam" id="PF00626">
    <property type="entry name" value="Gelsolin"/>
    <property type="match status" value="1"/>
</dbReference>
<evidence type="ECO:0000259" key="16">
    <source>
        <dbReference type="Pfam" id="PF04810"/>
    </source>
</evidence>
<evidence type="ECO:0000256" key="3">
    <source>
        <dbReference type="ARBA" id="ARBA00021212"/>
    </source>
</evidence>
<dbReference type="Pfam" id="PF04815">
    <property type="entry name" value="Sec23_helical"/>
    <property type="match status" value="1"/>
</dbReference>
<dbReference type="Proteomes" id="UP000249390">
    <property type="component" value="Unassembled WGS sequence"/>
</dbReference>
<dbReference type="SUPFAM" id="SSF82919">
    <property type="entry name" value="Zn-finger domain of Sec23/24"/>
    <property type="match status" value="1"/>
</dbReference>
<evidence type="ECO:0000256" key="10">
    <source>
        <dbReference type="ARBA" id="ARBA00023034"/>
    </source>
</evidence>
<evidence type="ECO:0000256" key="5">
    <source>
        <dbReference type="ARBA" id="ARBA00022723"/>
    </source>
</evidence>
<dbReference type="InterPro" id="IPR036175">
    <property type="entry name" value="Sec23/24_helical_dom_sf"/>
</dbReference>
<keyword evidence="21" id="KW-1185">Reference proteome</keyword>
<evidence type="ECO:0000256" key="8">
    <source>
        <dbReference type="ARBA" id="ARBA00022892"/>
    </source>
</evidence>
<dbReference type="GO" id="GO:0006886">
    <property type="term" value="P:intracellular protein transport"/>
    <property type="evidence" value="ECO:0007669"/>
    <property type="project" value="InterPro"/>
</dbReference>
<dbReference type="GO" id="GO:0005096">
    <property type="term" value="F:GTPase activator activity"/>
    <property type="evidence" value="ECO:0007669"/>
    <property type="project" value="TreeGrafter"/>
</dbReference>
<evidence type="ECO:0000256" key="4">
    <source>
        <dbReference type="ARBA" id="ARBA00022448"/>
    </source>
</evidence>
<dbReference type="InterPro" id="IPR029006">
    <property type="entry name" value="ADF-H/Gelsolin-like_dom_sf"/>
</dbReference>
<dbReference type="InterPro" id="IPR036174">
    <property type="entry name" value="Znf_Sec23_Sec24_sf"/>
</dbReference>